<feature type="transmembrane region" description="Helical" evidence="1">
    <location>
        <begin position="89"/>
        <end position="107"/>
    </location>
</feature>
<reference evidence="2" key="1">
    <citation type="journal article" date="2020" name="mSystems">
        <title>Genome- and Community-Level Interaction Insights into Carbon Utilization and Element Cycling Functions of Hydrothermarchaeota in Hydrothermal Sediment.</title>
        <authorList>
            <person name="Zhou Z."/>
            <person name="Liu Y."/>
            <person name="Xu W."/>
            <person name="Pan J."/>
            <person name="Luo Z.H."/>
            <person name="Li M."/>
        </authorList>
    </citation>
    <scope>NUCLEOTIDE SEQUENCE [LARGE SCALE GENOMIC DNA]</scope>
    <source>
        <strain evidence="2">SpSt-579</strain>
    </source>
</reference>
<keyword evidence="1" id="KW-1133">Transmembrane helix</keyword>
<accession>A0A7C4R2G2</accession>
<feature type="transmembrane region" description="Helical" evidence="1">
    <location>
        <begin position="12"/>
        <end position="32"/>
    </location>
</feature>
<comment type="caution">
    <text evidence="2">The sequence shown here is derived from an EMBL/GenBank/DDBJ whole genome shotgun (WGS) entry which is preliminary data.</text>
</comment>
<keyword evidence="1" id="KW-0472">Membrane</keyword>
<protein>
    <submittedName>
        <fullName evidence="2">Uncharacterized protein</fullName>
    </submittedName>
</protein>
<name>A0A7C4R2G2_UNCC3</name>
<feature type="transmembrane region" description="Helical" evidence="1">
    <location>
        <begin position="114"/>
        <end position="136"/>
    </location>
</feature>
<feature type="transmembrane region" description="Helical" evidence="1">
    <location>
        <begin position="65"/>
        <end position="83"/>
    </location>
</feature>
<evidence type="ECO:0000256" key="1">
    <source>
        <dbReference type="SAM" id="Phobius"/>
    </source>
</evidence>
<sequence>MMDLLDKVCGFSYYLYHFNIVFLPIFTIILWINFGKFEKEAKPVNPKYKEGYLLLIKEQERTLKIYTIVCIIVSILAIVFLIFKNVTIMYIFVFIFVFLYFNAFPLIGGFVNDFLLLFTLFFALILVLSPPCVFGIRNKSYAINFSGQITPQHLSYRLNKVVKLKKELEKHKRETTALIRDFSKELDSHKKVILYICKKSVDCSQGLEVASKNKEINSRLAIIQKESFYLSKLEERKEVLSNSCKELEFLIWSINADKKMLEANEAFKNKDLIVEVDRVIKENETYLKESRDNILKEGAQDAETVWKDITSDLKNRGEDD</sequence>
<dbReference type="EMBL" id="DSYQ01000008">
    <property type="protein sequence ID" value="HGT71022.1"/>
    <property type="molecule type" value="Genomic_DNA"/>
</dbReference>
<gene>
    <name evidence="2" type="ORF">ENT43_02055</name>
</gene>
<evidence type="ECO:0000313" key="2">
    <source>
        <dbReference type="EMBL" id="HGT71022.1"/>
    </source>
</evidence>
<organism evidence="2">
    <name type="scientific">candidate division CPR3 bacterium</name>
    <dbReference type="NCBI Taxonomy" id="2268181"/>
    <lineage>
        <taxon>Bacteria</taxon>
        <taxon>Bacteria division CPR3</taxon>
    </lineage>
</organism>
<proteinExistence type="predicted"/>
<keyword evidence="1" id="KW-0812">Transmembrane</keyword>
<dbReference type="AlphaFoldDB" id="A0A7C4R2G2"/>